<proteinExistence type="predicted"/>
<protein>
    <submittedName>
        <fullName evidence="1">Uncharacterized protein</fullName>
    </submittedName>
</protein>
<sequence length="57" mass="5646">MGDQPAQGFHCAGAEGDVGGDASGLPVALGRAFAFVYGDLDVGVGGDVFQCGVVLFQ</sequence>
<name>A0A645JBN4_9ZZZZ</name>
<comment type="caution">
    <text evidence="1">The sequence shown here is derived from an EMBL/GenBank/DDBJ whole genome shotgun (WGS) entry which is preliminary data.</text>
</comment>
<evidence type="ECO:0000313" key="1">
    <source>
        <dbReference type="EMBL" id="MPN61061.1"/>
    </source>
</evidence>
<accession>A0A645JBN4</accession>
<reference evidence="1" key="1">
    <citation type="submission" date="2019-08" db="EMBL/GenBank/DDBJ databases">
        <authorList>
            <person name="Kucharzyk K."/>
            <person name="Murdoch R.W."/>
            <person name="Higgins S."/>
            <person name="Loffler F."/>
        </authorList>
    </citation>
    <scope>NUCLEOTIDE SEQUENCE</scope>
</reference>
<gene>
    <name evidence="1" type="ORF">SDC9_208795</name>
</gene>
<dbReference type="AlphaFoldDB" id="A0A645JBN4"/>
<dbReference type="EMBL" id="VSSQ01137156">
    <property type="protein sequence ID" value="MPN61061.1"/>
    <property type="molecule type" value="Genomic_DNA"/>
</dbReference>
<organism evidence="1">
    <name type="scientific">bioreactor metagenome</name>
    <dbReference type="NCBI Taxonomy" id="1076179"/>
    <lineage>
        <taxon>unclassified sequences</taxon>
        <taxon>metagenomes</taxon>
        <taxon>ecological metagenomes</taxon>
    </lineage>
</organism>